<accession>A0AAW6E5H0</accession>
<dbReference type="EMBL" id="JAQMLV010000010">
    <property type="protein sequence ID" value="MDB8745008.1"/>
    <property type="molecule type" value="Genomic_DNA"/>
</dbReference>
<evidence type="ECO:0000313" key="1">
    <source>
        <dbReference type="EMBL" id="MDB8745008.1"/>
    </source>
</evidence>
<dbReference type="InterPro" id="IPR032675">
    <property type="entry name" value="LRR_dom_sf"/>
</dbReference>
<comment type="caution">
    <text evidence="1">The sequence shown here is derived from an EMBL/GenBank/DDBJ whole genome shotgun (WGS) entry which is preliminary data.</text>
</comment>
<reference evidence="1" key="1">
    <citation type="submission" date="2023-01" db="EMBL/GenBank/DDBJ databases">
        <title>Human gut microbiome strain richness.</title>
        <authorList>
            <person name="Chen-Liaw A."/>
        </authorList>
    </citation>
    <scope>NUCLEOTIDE SEQUENCE</scope>
    <source>
        <strain evidence="1">1001275st1_F4_1001275B_160808</strain>
    </source>
</reference>
<sequence>MAKIFTQDMAKRMVAHQIKTSYNSGYQVFMIPAGFTTIGKSAFENMDIDNVIFPASLEVIEDNAFKSCSLREVRFPEQVRYIGNSAFEDCVSLHNVEFEYDLTEYIGDRAFYNCISLTDINSTYSIEIPRSVKYIGRDAFARSESFYEDEHLDLTILSNPDIKIDCCYSHEPIDLSAFATKPTAQHFVEYGVISANEQYGGERYVFTGYNAKELYADYILNRKDPYEDFIARIPEGVTFICDSAFEHMPVDEVILPISLQAIGEESFSNTNISEIVIPPNVERIDRFAFARNEFLEKVTMNSDKISKMDAWFDDCPSLESITVPPCIREITSYTFDNCINLKNIEISEGVEKIEWNAFDNCKSLKKLVLPTTIKTLENGWDIGLNTGKTGEVTEIIFKGHEDWKIPKGYHIKSYKDGKLDIGKCFPEGGNNPAKIKYFTTEEMLEEIEELYNRAVRYEEGNPDRKYDDEMNRYWHIAVFYKDVYVSSFPAGDHVGESYHHFTIGGNTRKKLEYILSHREGILFSFIETYLPDVDMYCIYCDDEEFDCDQDDVAYNIEDAFFMRKYAPGLKELPMNLITRLRLCEERKR</sequence>
<dbReference type="Proteomes" id="UP001211015">
    <property type="component" value="Unassembled WGS sequence"/>
</dbReference>
<dbReference type="Pfam" id="PF13306">
    <property type="entry name" value="LRR_5"/>
    <property type="match status" value="3"/>
</dbReference>
<name>A0AAW6E5H0_9FIRM</name>
<dbReference type="InterPro" id="IPR053139">
    <property type="entry name" value="Surface_bspA-like"/>
</dbReference>
<protein>
    <submittedName>
        <fullName evidence="1">Leucine-rich repeat domain-containing protein</fullName>
    </submittedName>
</protein>
<dbReference type="SUPFAM" id="SSF52058">
    <property type="entry name" value="L domain-like"/>
    <property type="match status" value="1"/>
</dbReference>
<dbReference type="PANTHER" id="PTHR45661:SF3">
    <property type="entry name" value="IG-LIKE DOMAIN-CONTAINING PROTEIN"/>
    <property type="match status" value="1"/>
</dbReference>
<proteinExistence type="predicted"/>
<gene>
    <name evidence="1" type="ORF">PNU62_08280</name>
</gene>
<dbReference type="RefSeq" id="WP_195388656.1">
    <property type="nucleotide sequence ID" value="NZ_JADNGL010000012.1"/>
</dbReference>
<evidence type="ECO:0000313" key="2">
    <source>
        <dbReference type="Proteomes" id="UP001211015"/>
    </source>
</evidence>
<dbReference type="PANTHER" id="PTHR45661">
    <property type="entry name" value="SURFACE ANTIGEN"/>
    <property type="match status" value="1"/>
</dbReference>
<organism evidence="1 2">
    <name type="scientific">Ruminococcus bicirculans</name>
    <name type="common">ex Wegman et al. 2014</name>
    <dbReference type="NCBI Taxonomy" id="1160721"/>
    <lineage>
        <taxon>Bacteria</taxon>
        <taxon>Bacillati</taxon>
        <taxon>Bacillota</taxon>
        <taxon>Clostridia</taxon>
        <taxon>Eubacteriales</taxon>
        <taxon>Oscillospiraceae</taxon>
        <taxon>Ruminococcus</taxon>
    </lineage>
</organism>
<dbReference type="AlphaFoldDB" id="A0AAW6E5H0"/>
<dbReference type="Gene3D" id="3.80.10.10">
    <property type="entry name" value="Ribonuclease Inhibitor"/>
    <property type="match status" value="2"/>
</dbReference>
<dbReference type="InterPro" id="IPR026906">
    <property type="entry name" value="LRR_5"/>
</dbReference>